<keyword evidence="1 2" id="KW-0597">Phosphoprotein</keyword>
<dbReference type="InterPro" id="IPR050595">
    <property type="entry name" value="Bact_response_regulator"/>
</dbReference>
<dbReference type="GO" id="GO:0000160">
    <property type="term" value="P:phosphorelay signal transduction system"/>
    <property type="evidence" value="ECO:0007669"/>
    <property type="project" value="InterPro"/>
</dbReference>
<sequence>MLRSLCLKTARWYNKLIMEPNTTPKKIFIVDDDKFLLDMYTFKFKEKGYDVIQAFGSVDALNKLKGGIIPDIMLLDIVMPTMDGFELLSIIKSENLAPNAKVIVLSNLGQPTDVEKGRTLGANGYVIKASATPSEVVEKVMVVLGGEESFAKVD</sequence>
<dbReference type="Gene3D" id="3.40.50.2300">
    <property type="match status" value="1"/>
</dbReference>
<evidence type="ECO:0000313" key="4">
    <source>
        <dbReference type="EMBL" id="PIY58079.1"/>
    </source>
</evidence>
<dbReference type="CDD" id="cd00156">
    <property type="entry name" value="REC"/>
    <property type="match status" value="1"/>
</dbReference>
<dbReference type="InterPro" id="IPR011006">
    <property type="entry name" value="CheY-like_superfamily"/>
</dbReference>
<proteinExistence type="predicted"/>
<evidence type="ECO:0000256" key="2">
    <source>
        <dbReference type="PROSITE-ProRule" id="PRU00169"/>
    </source>
</evidence>
<evidence type="ECO:0000313" key="5">
    <source>
        <dbReference type="Proteomes" id="UP000230732"/>
    </source>
</evidence>
<dbReference type="PANTHER" id="PTHR44591:SF3">
    <property type="entry name" value="RESPONSE REGULATORY DOMAIN-CONTAINING PROTEIN"/>
    <property type="match status" value="1"/>
</dbReference>
<evidence type="ECO:0000259" key="3">
    <source>
        <dbReference type="PROSITE" id="PS50110"/>
    </source>
</evidence>
<dbReference type="PROSITE" id="PS50110">
    <property type="entry name" value="RESPONSE_REGULATORY"/>
    <property type="match status" value="1"/>
</dbReference>
<protein>
    <submittedName>
        <fullName evidence="4">Response regulator</fullName>
    </submittedName>
</protein>
<dbReference type="SMART" id="SM00448">
    <property type="entry name" value="REC"/>
    <property type="match status" value="1"/>
</dbReference>
<dbReference type="InterPro" id="IPR001789">
    <property type="entry name" value="Sig_transdc_resp-reg_receiver"/>
</dbReference>
<dbReference type="Pfam" id="PF00072">
    <property type="entry name" value="Response_reg"/>
    <property type="match status" value="1"/>
</dbReference>
<dbReference type="SUPFAM" id="SSF52172">
    <property type="entry name" value="CheY-like"/>
    <property type="match status" value="1"/>
</dbReference>
<reference evidence="5" key="1">
    <citation type="submission" date="2017-09" db="EMBL/GenBank/DDBJ databases">
        <title>Depth-based differentiation of microbial function through sediment-hosted aquifers and enrichment of novel symbionts in the deep terrestrial subsurface.</title>
        <authorList>
            <person name="Probst A.J."/>
            <person name="Ladd B."/>
            <person name="Jarett J.K."/>
            <person name="Geller-Mcgrath D.E."/>
            <person name="Sieber C.M.K."/>
            <person name="Emerson J.B."/>
            <person name="Anantharaman K."/>
            <person name="Thomas B.C."/>
            <person name="Malmstrom R."/>
            <person name="Stieglmeier M."/>
            <person name="Klingl A."/>
            <person name="Woyke T."/>
            <person name="Ryan C.M."/>
            <person name="Banfield J.F."/>
        </authorList>
    </citation>
    <scope>NUCLEOTIDE SEQUENCE [LARGE SCALE GENOMIC DNA]</scope>
</reference>
<name>A0A2M7Q4D7_9BACT</name>
<evidence type="ECO:0000256" key="1">
    <source>
        <dbReference type="ARBA" id="ARBA00022553"/>
    </source>
</evidence>
<dbReference type="Proteomes" id="UP000230732">
    <property type="component" value="Unassembled WGS sequence"/>
</dbReference>
<organism evidence="4 5">
    <name type="scientific">Candidatus Yonathbacteria bacterium CG_4_10_14_0_8_um_filter_43_17</name>
    <dbReference type="NCBI Taxonomy" id="1975099"/>
    <lineage>
        <taxon>Bacteria</taxon>
        <taxon>Candidatus Yonathiibacteriota</taxon>
    </lineage>
</organism>
<gene>
    <name evidence="4" type="ORF">COY98_03940</name>
</gene>
<dbReference type="AlphaFoldDB" id="A0A2M7Q4D7"/>
<dbReference type="PANTHER" id="PTHR44591">
    <property type="entry name" value="STRESS RESPONSE REGULATOR PROTEIN 1"/>
    <property type="match status" value="1"/>
</dbReference>
<feature type="modified residue" description="4-aspartylphosphate" evidence="2">
    <location>
        <position position="76"/>
    </location>
</feature>
<accession>A0A2M7Q4D7</accession>
<dbReference type="EMBL" id="PFKX01000054">
    <property type="protein sequence ID" value="PIY58079.1"/>
    <property type="molecule type" value="Genomic_DNA"/>
</dbReference>
<feature type="domain" description="Response regulatory" evidence="3">
    <location>
        <begin position="26"/>
        <end position="143"/>
    </location>
</feature>
<comment type="caution">
    <text evidence="4">The sequence shown here is derived from an EMBL/GenBank/DDBJ whole genome shotgun (WGS) entry which is preliminary data.</text>
</comment>